<name>A0ACC2R6B8_9NEOP</name>
<evidence type="ECO:0000313" key="2">
    <source>
        <dbReference type="Proteomes" id="UP001231649"/>
    </source>
</evidence>
<dbReference type="EMBL" id="CM056787">
    <property type="protein sequence ID" value="KAJ8733454.1"/>
    <property type="molecule type" value="Genomic_DNA"/>
</dbReference>
<sequence length="727" mass="80850">MWRLKILQLAAAAAVVSVCRGVRLAQQSQQTTSSTFPPTMSMAPVLLTILQEQATPPAPPVCADATDVHNPLGRLRSAMRNSIYTQMNTFFDAFLIFYSDEHLSEEPLPSERRLQYISGWDGVGTGAVLADGGAAVWVPSGDVRRARSMLTCAWLVIDADDARQPTIPEWIAERLSRSGRVGADARLTSVGEWQVLSSDLQRVGLQLVHNPTLLDQLWNEEPDPELRRPDFPKTVAKNYGIEFAGVTWREKINQVRHELRAASVDAMIVTALDEVAWLLNVRGRDLPYARLLKAFVVVSQREVRVYVPPGKLSVHVRDALAVYNCNHENCTSRYDFPTNPILRVSDYVNIYSEIRRIPDSKVLIPSAGTFQRGASAAIAQSVPPAKRVLQLSPIVYLKAQKNEAEVKGMKKAHLRDAVAMCTLLSYLESKPAQSEMSVERTTDLTRGSQAGYIGPSMQTRVAYAANAAEPDYRATNASNKRIFKNATLVIQSGGQYDEGTTIVTRTVHYGTPSRDERKAYTTVLRSLAAMAVLRAPMLLPAAHIDPVARAPLWEAKQDYPHPTGHGVGAALGRKEDPVVIDYRQDTNLHPLKEGYFINAEPGWYEPGKYGVRLGNILEVVARSNGYLGFHEATLIPFEPKLIDRNMLTEYEIKWLNGYNDRIRKEVGPELKQQELTDVYYWMMNKTVPLELPSKAKKMVSSSTNSYANLTNVLLAVALTVMHSVLSN</sequence>
<keyword evidence="2" id="KW-1185">Reference proteome</keyword>
<dbReference type="Proteomes" id="UP001231649">
    <property type="component" value="Chromosome 11"/>
</dbReference>
<reference evidence="1" key="1">
    <citation type="submission" date="2023-03" db="EMBL/GenBank/DDBJ databases">
        <title>Chromosome-level genomes of two armyworms, Mythimna separata and Mythimna loreyi, provide insights into the biosynthesis and reception of sex pheromones.</title>
        <authorList>
            <person name="Zhao H."/>
        </authorList>
    </citation>
    <scope>NUCLEOTIDE SEQUENCE</scope>
    <source>
        <strain evidence="1">BeijingLab</strain>
    </source>
</reference>
<proteinExistence type="predicted"/>
<organism evidence="1 2">
    <name type="scientific">Mythimna loreyi</name>
    <dbReference type="NCBI Taxonomy" id="667449"/>
    <lineage>
        <taxon>Eukaryota</taxon>
        <taxon>Metazoa</taxon>
        <taxon>Ecdysozoa</taxon>
        <taxon>Arthropoda</taxon>
        <taxon>Hexapoda</taxon>
        <taxon>Insecta</taxon>
        <taxon>Pterygota</taxon>
        <taxon>Neoptera</taxon>
        <taxon>Endopterygota</taxon>
        <taxon>Lepidoptera</taxon>
        <taxon>Glossata</taxon>
        <taxon>Ditrysia</taxon>
        <taxon>Noctuoidea</taxon>
        <taxon>Noctuidae</taxon>
        <taxon>Noctuinae</taxon>
        <taxon>Hadenini</taxon>
        <taxon>Mythimna</taxon>
    </lineage>
</organism>
<accession>A0ACC2R6B8</accession>
<comment type="caution">
    <text evidence="1">The sequence shown here is derived from an EMBL/GenBank/DDBJ whole genome shotgun (WGS) entry which is preliminary data.</text>
</comment>
<gene>
    <name evidence="1" type="ORF">PYW08_001752</name>
</gene>
<protein>
    <submittedName>
        <fullName evidence="1">Uncharacterized protein</fullName>
    </submittedName>
</protein>
<evidence type="ECO:0000313" key="1">
    <source>
        <dbReference type="EMBL" id="KAJ8733454.1"/>
    </source>
</evidence>